<feature type="chain" id="PRO_5034015737" evidence="1">
    <location>
        <begin position="21"/>
        <end position="546"/>
    </location>
</feature>
<evidence type="ECO:0000313" key="3">
    <source>
        <dbReference type="EMBL" id="OCK80416.1"/>
    </source>
</evidence>
<proteinExistence type="predicted"/>
<dbReference type="EMBL" id="KV744960">
    <property type="protein sequence ID" value="OCK80416.1"/>
    <property type="molecule type" value="Genomic_DNA"/>
</dbReference>
<keyword evidence="4" id="KW-1185">Reference proteome</keyword>
<organism evidence="3 4">
    <name type="scientific">Lepidopterella palustris CBS 459.81</name>
    <dbReference type="NCBI Taxonomy" id="1314670"/>
    <lineage>
        <taxon>Eukaryota</taxon>
        <taxon>Fungi</taxon>
        <taxon>Dikarya</taxon>
        <taxon>Ascomycota</taxon>
        <taxon>Pezizomycotina</taxon>
        <taxon>Dothideomycetes</taxon>
        <taxon>Pleosporomycetidae</taxon>
        <taxon>Mytilinidiales</taxon>
        <taxon>Argynnaceae</taxon>
        <taxon>Lepidopterella</taxon>
    </lineage>
</organism>
<evidence type="ECO:0000259" key="2">
    <source>
        <dbReference type="Pfam" id="PF16862"/>
    </source>
</evidence>
<keyword evidence="3" id="KW-0378">Hydrolase</keyword>
<feature type="signal peptide" evidence="1">
    <location>
        <begin position="1"/>
        <end position="20"/>
    </location>
</feature>
<evidence type="ECO:0000313" key="4">
    <source>
        <dbReference type="Proteomes" id="UP000250266"/>
    </source>
</evidence>
<accession>A0A8E2EAD8</accession>
<sequence>MSLFQPLLFITAALSTVVSAQKPTFADGTSLASPVPRPTDLNAISVSATPSNSGGAIPESFVSYSIEFAFFPDFAGNSSQPNDFSNNLLESVREYMGTKPYIRVGGNTQDYALYDASLDVATNGIYIPSISTDYPVILSIGPSFFESYSTWPDTKFIHGFNLAKNTTAARESLLTTVPLACKALSDGKLLYWELGNEPDLYKTSAQGHTRPPSWDESDFVTEWKNGTAAIKDTMANACPDMVSASMFQWIAPSFAGTSNSLNPITTWKDGLDTASDIVLFSSHNYIGSATQPGITLQGTLMNHTSTVTSVSKQNAEANALATAGMTIPFILGETNSLSNEGTPGLSNVFGAALWGVDLSLYCAATGIKRVHMHQGTNYRYQSWQPIETDKTSMGTKAPFYGNVAVAASLGDLTAGGVEVQHIPMSKETEAVYAIYANNTLARVMVINMMEYNYTAESTNTRPHVAYNFTVPTSCAGNGIVQRLLANGSDAITGITFNGRSYNYEVAQGKAHIMGNVTKDEIVWVGKDGIFSVNVPWSSAALVQLSC</sequence>
<name>A0A8E2EAD8_9PEZI</name>
<dbReference type="Pfam" id="PF16862">
    <property type="entry name" value="Glyco_hydro_79C"/>
    <property type="match status" value="1"/>
</dbReference>
<dbReference type="PANTHER" id="PTHR36183">
    <property type="entry name" value="BETA-GLUCURONIDASE"/>
    <property type="match status" value="1"/>
</dbReference>
<dbReference type="Proteomes" id="UP000250266">
    <property type="component" value="Unassembled WGS sequence"/>
</dbReference>
<dbReference type="InterPro" id="IPR013780">
    <property type="entry name" value="Glyco_hydro_b"/>
</dbReference>
<feature type="domain" description="Beta-glucuronidase C-terminal" evidence="2">
    <location>
        <begin position="432"/>
        <end position="541"/>
    </location>
</feature>
<evidence type="ECO:0000256" key="1">
    <source>
        <dbReference type="SAM" id="SignalP"/>
    </source>
</evidence>
<dbReference type="OrthoDB" id="2831684at2759"/>
<dbReference type="SUPFAM" id="SSF51445">
    <property type="entry name" value="(Trans)glycosidases"/>
    <property type="match status" value="1"/>
</dbReference>
<keyword evidence="1" id="KW-0732">Signal</keyword>
<gene>
    <name evidence="3" type="ORF">K432DRAFT_382216</name>
</gene>
<dbReference type="InterPro" id="IPR017853">
    <property type="entry name" value="GH"/>
</dbReference>
<protein>
    <submittedName>
        <fullName evidence="3">Glycoside hydrolase family 79 protein</fullName>
    </submittedName>
</protein>
<dbReference type="AlphaFoldDB" id="A0A8E2EAD8"/>
<dbReference type="PANTHER" id="PTHR36183:SF2">
    <property type="entry name" value="BETA-GLUCURONIDASE C-TERMINAL DOMAIN-CONTAINING PROTEIN"/>
    <property type="match status" value="1"/>
</dbReference>
<dbReference type="InterPro" id="IPR052974">
    <property type="entry name" value="GH79_Enzymes"/>
</dbReference>
<dbReference type="Gene3D" id="3.20.20.80">
    <property type="entry name" value="Glycosidases"/>
    <property type="match status" value="1"/>
</dbReference>
<dbReference type="Gene3D" id="2.60.40.1180">
    <property type="entry name" value="Golgi alpha-mannosidase II"/>
    <property type="match status" value="1"/>
</dbReference>
<dbReference type="GO" id="GO:0016787">
    <property type="term" value="F:hydrolase activity"/>
    <property type="evidence" value="ECO:0007669"/>
    <property type="project" value="UniProtKB-KW"/>
</dbReference>
<dbReference type="InterPro" id="IPR031728">
    <property type="entry name" value="GlcAase_C"/>
</dbReference>
<reference evidence="3 4" key="1">
    <citation type="journal article" date="2016" name="Nat. Commun.">
        <title>Ectomycorrhizal ecology is imprinted in the genome of the dominant symbiotic fungus Cenococcum geophilum.</title>
        <authorList>
            <consortium name="DOE Joint Genome Institute"/>
            <person name="Peter M."/>
            <person name="Kohler A."/>
            <person name="Ohm R.A."/>
            <person name="Kuo A."/>
            <person name="Krutzmann J."/>
            <person name="Morin E."/>
            <person name="Arend M."/>
            <person name="Barry K.W."/>
            <person name="Binder M."/>
            <person name="Choi C."/>
            <person name="Clum A."/>
            <person name="Copeland A."/>
            <person name="Grisel N."/>
            <person name="Haridas S."/>
            <person name="Kipfer T."/>
            <person name="LaButti K."/>
            <person name="Lindquist E."/>
            <person name="Lipzen A."/>
            <person name="Maire R."/>
            <person name="Meier B."/>
            <person name="Mihaltcheva S."/>
            <person name="Molinier V."/>
            <person name="Murat C."/>
            <person name="Poggeler S."/>
            <person name="Quandt C.A."/>
            <person name="Sperisen C."/>
            <person name="Tritt A."/>
            <person name="Tisserant E."/>
            <person name="Crous P.W."/>
            <person name="Henrissat B."/>
            <person name="Nehls U."/>
            <person name="Egli S."/>
            <person name="Spatafora J.W."/>
            <person name="Grigoriev I.V."/>
            <person name="Martin F.M."/>
        </authorList>
    </citation>
    <scope>NUCLEOTIDE SEQUENCE [LARGE SCALE GENOMIC DNA]</scope>
    <source>
        <strain evidence="3 4">CBS 459.81</strain>
    </source>
</reference>